<accession>A0AAE9HLZ2</accession>
<name>A0AAE9HLZ2_9CAUD</name>
<keyword evidence="1" id="KW-1133">Transmembrane helix</keyword>
<evidence type="ECO:0000256" key="1">
    <source>
        <dbReference type="SAM" id="Phobius"/>
    </source>
</evidence>
<feature type="transmembrane region" description="Helical" evidence="1">
    <location>
        <begin position="12"/>
        <end position="30"/>
    </location>
</feature>
<organism evidence="2 3">
    <name type="scientific">Pseudomonas phage EM</name>
    <dbReference type="NCBI Taxonomy" id="2936914"/>
    <lineage>
        <taxon>Viruses</taxon>
        <taxon>Duplodnaviria</taxon>
        <taxon>Heunggongvirae</taxon>
        <taxon>Uroviricota</taxon>
        <taxon>Caudoviricetes</taxon>
        <taxon>Vandenendeviridae</taxon>
        <taxon>Skurskavirinae</taxon>
        <taxon>Baldwinvirus</taxon>
        <taxon>Baldwinvirus EM</taxon>
    </lineage>
</organism>
<dbReference type="EMBL" id="ON169972">
    <property type="protein sequence ID" value="UPW35937.1"/>
    <property type="molecule type" value="Genomic_DNA"/>
</dbReference>
<keyword evidence="1" id="KW-0812">Transmembrane</keyword>
<gene>
    <name evidence="2" type="ORF">EM_152</name>
</gene>
<reference evidence="2" key="1">
    <citation type="journal article" date="2022" name="J. Appl. Microbiol.">
        <title>Bacteriophage-Antibiotic Combinations Against Multidrug-Resistant Pseudomonas aeruginosa.</title>
        <authorList>
            <person name="Holger D."/>
            <person name="Lev K.L."/>
            <person name="Kebriaei R."/>
            <person name="Morrisette T."/>
            <person name="Shah R."/>
            <person name="Alexander J."/>
            <person name="Lehman S.M."/>
            <person name="Rybak M.J."/>
        </authorList>
    </citation>
    <scope>NUCLEOTIDE SEQUENCE</scope>
</reference>
<proteinExistence type="predicted"/>
<keyword evidence="3" id="KW-1185">Reference proteome</keyword>
<sequence length="33" mass="3860">MNIKQLYNNFAVWVSVKAPLLEALVYWMVFASL</sequence>
<dbReference type="Proteomes" id="UP000831536">
    <property type="component" value="Segment"/>
</dbReference>
<evidence type="ECO:0000313" key="3">
    <source>
        <dbReference type="Proteomes" id="UP000831536"/>
    </source>
</evidence>
<protein>
    <submittedName>
        <fullName evidence="2">Uncharacterized protein</fullName>
    </submittedName>
</protein>
<evidence type="ECO:0000313" key="2">
    <source>
        <dbReference type="EMBL" id="UPW35937.1"/>
    </source>
</evidence>
<keyword evidence="1" id="KW-0472">Membrane</keyword>